<evidence type="ECO:0000313" key="4">
    <source>
        <dbReference type="Proteomes" id="UP000001680"/>
    </source>
</evidence>
<dbReference type="Proteomes" id="UP000001680">
    <property type="component" value="Chromosome 3"/>
</dbReference>
<protein>
    <submittedName>
        <fullName evidence="3">FAD dependent oxidoreductase</fullName>
    </submittedName>
</protein>
<dbReference type="PANTHER" id="PTHR13847">
    <property type="entry name" value="SARCOSINE DEHYDROGENASE-RELATED"/>
    <property type="match status" value="1"/>
</dbReference>
<gene>
    <name evidence="3" type="ordered locus">BamMC406_6065</name>
</gene>
<dbReference type="SUPFAM" id="SSF51905">
    <property type="entry name" value="FAD/NAD(P)-binding domain"/>
    <property type="match status" value="1"/>
</dbReference>
<evidence type="ECO:0000259" key="2">
    <source>
        <dbReference type="Pfam" id="PF01266"/>
    </source>
</evidence>
<dbReference type="Gene3D" id="3.50.50.60">
    <property type="entry name" value="FAD/NAD(P)-binding domain"/>
    <property type="match status" value="1"/>
</dbReference>
<keyword evidence="1" id="KW-0560">Oxidoreductase</keyword>
<proteinExistence type="predicted"/>
<accession>B1Z438</accession>
<organism evidence="3 4">
    <name type="scientific">Burkholderia ambifaria (strain MC40-6)</name>
    <dbReference type="NCBI Taxonomy" id="398577"/>
    <lineage>
        <taxon>Bacteria</taxon>
        <taxon>Pseudomonadati</taxon>
        <taxon>Pseudomonadota</taxon>
        <taxon>Betaproteobacteria</taxon>
        <taxon>Burkholderiales</taxon>
        <taxon>Burkholderiaceae</taxon>
        <taxon>Burkholderia</taxon>
        <taxon>Burkholderia cepacia complex</taxon>
    </lineage>
</organism>
<dbReference type="GO" id="GO:0016491">
    <property type="term" value="F:oxidoreductase activity"/>
    <property type="evidence" value="ECO:0007669"/>
    <property type="project" value="UniProtKB-KW"/>
</dbReference>
<dbReference type="InterPro" id="IPR036188">
    <property type="entry name" value="FAD/NAD-bd_sf"/>
</dbReference>
<dbReference type="EMBL" id="CP001027">
    <property type="protein sequence ID" value="ACB68501.1"/>
    <property type="molecule type" value="Genomic_DNA"/>
</dbReference>
<dbReference type="Pfam" id="PF01266">
    <property type="entry name" value="DAO"/>
    <property type="match status" value="1"/>
</dbReference>
<evidence type="ECO:0000313" key="3">
    <source>
        <dbReference type="EMBL" id="ACB68501.1"/>
    </source>
</evidence>
<sequence length="441" mass="48267">MLAVLCSPVLPTMECLMRFGSYWLDTSEPFVSRSTERPDGNCDVVVVGGGITGSAAALALAKKGARVVVCEAGTVGQAASGRNGGMCNNGFAQDYASLSQRIGTELANRLYLAFDAGVDTVERLVREESIDCDFARRGKLKLAAKPEHYDKLVRSHALLAASVDPDTRLVTKAELRDEIGSNRYHGGLIFEKSAGMHVGRYVRGLANAAQARGAHILEHAPVLGMTREAGGAYAVRTPLGEIRARQVLLASGISQVGPFGWIRRRIVPVGAFIIVTEPLPRELLDRLLPTRRMVTDTKNFVNFFRVTPDNRMLFGGRARFAASNPRSDEKSGAILRQQMAAVFPELADVRIDYCWGGMVDMTANRLPRAGERDGVYYSMGYSGHGTHMATLMGTLMAEIMDGRADLNPWKSFDWPAIPGHFGKPWFLPFVGAWYRLKDTLQ</sequence>
<dbReference type="GO" id="GO:0005737">
    <property type="term" value="C:cytoplasm"/>
    <property type="evidence" value="ECO:0007669"/>
    <property type="project" value="TreeGrafter"/>
</dbReference>
<dbReference type="Gene3D" id="3.30.9.10">
    <property type="entry name" value="D-Amino Acid Oxidase, subunit A, domain 2"/>
    <property type="match status" value="1"/>
</dbReference>
<dbReference type="PANTHER" id="PTHR13847:SF281">
    <property type="entry name" value="FAD DEPENDENT OXIDOREDUCTASE DOMAIN-CONTAINING PROTEIN"/>
    <property type="match status" value="1"/>
</dbReference>
<dbReference type="KEGG" id="bac:BamMC406_6065"/>
<evidence type="ECO:0000256" key="1">
    <source>
        <dbReference type="ARBA" id="ARBA00023002"/>
    </source>
</evidence>
<name>B1Z438_BURA4</name>
<feature type="domain" description="FAD dependent oxidoreductase" evidence="2">
    <location>
        <begin position="43"/>
        <end position="398"/>
    </location>
</feature>
<dbReference type="AlphaFoldDB" id="B1Z438"/>
<dbReference type="HOGENOM" id="CLU_007884_3_3_4"/>
<reference evidence="4" key="1">
    <citation type="submission" date="2008-04" db="EMBL/GenBank/DDBJ databases">
        <title>Complete sequence of chromosome 3 of Burkholderia ambifaria MC40-6.</title>
        <authorList>
            <person name="Copeland A."/>
            <person name="Lucas S."/>
            <person name="Lapidus A."/>
            <person name="Glavina del Rio T."/>
            <person name="Dalin E."/>
            <person name="Tice H."/>
            <person name="Pitluck S."/>
            <person name="Chain P."/>
            <person name="Malfatti S."/>
            <person name="Shin M."/>
            <person name="Vergez L."/>
            <person name="Lang D."/>
            <person name="Schmutz J."/>
            <person name="Larimer F."/>
            <person name="Land M."/>
            <person name="Hauser L."/>
            <person name="Kyrpides N."/>
            <person name="Lykidis A."/>
            <person name="Ramette A."/>
            <person name="Konstantinidis K."/>
            <person name="Tiedje J."/>
            <person name="Richardson P."/>
        </authorList>
    </citation>
    <scope>NUCLEOTIDE SEQUENCE [LARGE SCALE GENOMIC DNA]</scope>
    <source>
        <strain evidence="4">MC40-6</strain>
    </source>
</reference>
<dbReference type="InterPro" id="IPR006076">
    <property type="entry name" value="FAD-dep_OxRdtase"/>
</dbReference>